<keyword evidence="1" id="KW-0001">2Fe-2S</keyword>
<keyword evidence="8" id="KW-0560">Oxidoreductase</keyword>
<accession>A0A2T5J9M1</accession>
<dbReference type="Pfam" id="PF00355">
    <property type="entry name" value="Rieske"/>
    <property type="match status" value="1"/>
</dbReference>
<gene>
    <name evidence="8" type="ORF">C8P68_104262</name>
</gene>
<dbReference type="PANTHER" id="PTHR21496:SF0">
    <property type="entry name" value="RIESKE DOMAIN-CONTAINING PROTEIN"/>
    <property type="match status" value="1"/>
</dbReference>
<evidence type="ECO:0000259" key="7">
    <source>
        <dbReference type="PROSITE" id="PS51296"/>
    </source>
</evidence>
<dbReference type="AlphaFoldDB" id="A0A2T5J9M1"/>
<comment type="cofactor">
    <cofactor evidence="5">
        <name>[2Fe-2S] cluster</name>
        <dbReference type="ChEBI" id="CHEBI:190135"/>
    </cofactor>
</comment>
<dbReference type="InterPro" id="IPR036922">
    <property type="entry name" value="Rieske_2Fe-2S_sf"/>
</dbReference>
<comment type="caution">
    <text evidence="8">The sequence shown here is derived from an EMBL/GenBank/DDBJ whole genome shotgun (WGS) entry which is preliminary data.</text>
</comment>
<comment type="similarity">
    <text evidence="6">Belongs to the bacterial ring-hydroxylating dioxygenase ferredoxin component family.</text>
</comment>
<dbReference type="EMBL" id="QAOQ01000004">
    <property type="protein sequence ID" value="PTQ96773.1"/>
    <property type="molecule type" value="Genomic_DNA"/>
</dbReference>
<dbReference type="SUPFAM" id="SSF50022">
    <property type="entry name" value="ISP domain"/>
    <property type="match status" value="1"/>
</dbReference>
<dbReference type="Gene3D" id="2.102.10.10">
    <property type="entry name" value="Rieske [2Fe-2S] iron-sulphur domain"/>
    <property type="match status" value="1"/>
</dbReference>
<dbReference type="GO" id="GO:0046872">
    <property type="term" value="F:metal ion binding"/>
    <property type="evidence" value="ECO:0007669"/>
    <property type="project" value="UniProtKB-KW"/>
</dbReference>
<evidence type="ECO:0000256" key="4">
    <source>
        <dbReference type="ARBA" id="ARBA00023014"/>
    </source>
</evidence>
<dbReference type="Proteomes" id="UP000244168">
    <property type="component" value="Unassembled WGS sequence"/>
</dbReference>
<keyword evidence="3" id="KW-0408">Iron</keyword>
<keyword evidence="2" id="KW-0479">Metal-binding</keyword>
<evidence type="ECO:0000256" key="1">
    <source>
        <dbReference type="ARBA" id="ARBA00022714"/>
    </source>
</evidence>
<evidence type="ECO:0000256" key="6">
    <source>
        <dbReference type="ARBA" id="ARBA00038001"/>
    </source>
</evidence>
<dbReference type="PANTHER" id="PTHR21496">
    <property type="entry name" value="FERREDOXIN-RELATED"/>
    <property type="match status" value="1"/>
</dbReference>
<evidence type="ECO:0000256" key="3">
    <source>
        <dbReference type="ARBA" id="ARBA00023004"/>
    </source>
</evidence>
<dbReference type="GO" id="GO:0051537">
    <property type="term" value="F:2 iron, 2 sulfur cluster binding"/>
    <property type="evidence" value="ECO:0007669"/>
    <property type="project" value="UniProtKB-KW"/>
</dbReference>
<evidence type="ECO:0000256" key="5">
    <source>
        <dbReference type="ARBA" id="ARBA00034078"/>
    </source>
</evidence>
<dbReference type="RefSeq" id="WP_107828720.1">
    <property type="nucleotide sequence ID" value="NZ_CP160205.1"/>
</dbReference>
<dbReference type="OrthoDB" id="593800at2"/>
<feature type="domain" description="Rieske" evidence="7">
    <location>
        <begin position="3"/>
        <end position="98"/>
    </location>
</feature>
<protein>
    <submittedName>
        <fullName evidence="8">3-phenylpropionate/trans-cinnamate dioxygenase ferredoxin subunit</fullName>
    </submittedName>
</protein>
<keyword evidence="8" id="KW-0223">Dioxygenase</keyword>
<evidence type="ECO:0000256" key="2">
    <source>
        <dbReference type="ARBA" id="ARBA00022723"/>
    </source>
</evidence>
<organism evidence="8 9">
    <name type="scientific">Mucilaginibacter yixingensis</name>
    <dbReference type="NCBI Taxonomy" id="1295612"/>
    <lineage>
        <taxon>Bacteria</taxon>
        <taxon>Pseudomonadati</taxon>
        <taxon>Bacteroidota</taxon>
        <taxon>Sphingobacteriia</taxon>
        <taxon>Sphingobacteriales</taxon>
        <taxon>Sphingobacteriaceae</taxon>
        <taxon>Mucilaginibacter</taxon>
    </lineage>
</organism>
<sequence>MNWFKVPGVVYTQEPFIKKVVAGGKSLCLVGYNGEVFALASRCPHAQEDISRGWCKDGKLVCPIHRFSYDLQTGRGSPGQNDFIHTYPVKIKTNEIYVGFNTWKENLINLFK</sequence>
<keyword evidence="9" id="KW-1185">Reference proteome</keyword>
<evidence type="ECO:0000313" key="8">
    <source>
        <dbReference type="EMBL" id="PTQ96773.1"/>
    </source>
</evidence>
<evidence type="ECO:0000313" key="9">
    <source>
        <dbReference type="Proteomes" id="UP000244168"/>
    </source>
</evidence>
<reference evidence="8 9" key="1">
    <citation type="submission" date="2018-04" db="EMBL/GenBank/DDBJ databases">
        <title>Genomic Encyclopedia of Archaeal and Bacterial Type Strains, Phase II (KMG-II): from individual species to whole genera.</title>
        <authorList>
            <person name="Goeker M."/>
        </authorList>
    </citation>
    <scope>NUCLEOTIDE SEQUENCE [LARGE SCALE GENOMIC DNA]</scope>
    <source>
        <strain evidence="8 9">DSM 26809</strain>
    </source>
</reference>
<dbReference type="PROSITE" id="PS51296">
    <property type="entry name" value="RIESKE"/>
    <property type="match status" value="1"/>
</dbReference>
<dbReference type="InterPro" id="IPR017941">
    <property type="entry name" value="Rieske_2Fe-2S"/>
</dbReference>
<proteinExistence type="inferred from homology"/>
<keyword evidence="4" id="KW-0411">Iron-sulfur</keyword>
<name>A0A2T5J9M1_9SPHI</name>
<dbReference type="GO" id="GO:0051213">
    <property type="term" value="F:dioxygenase activity"/>
    <property type="evidence" value="ECO:0007669"/>
    <property type="project" value="UniProtKB-KW"/>
</dbReference>